<evidence type="ECO:0000256" key="3">
    <source>
        <dbReference type="ARBA" id="ARBA00022598"/>
    </source>
</evidence>
<dbReference type="InterPro" id="IPR014729">
    <property type="entry name" value="Rossmann-like_a/b/a_fold"/>
</dbReference>
<name>A0A8H4JUV6_9HYPO</name>
<comment type="similarity">
    <text evidence="1">Belongs to the class-I aminoacyl-tRNA synthetase family.</text>
</comment>
<dbReference type="GO" id="GO:0006438">
    <property type="term" value="P:valyl-tRNA aminoacylation"/>
    <property type="evidence" value="ECO:0007669"/>
    <property type="project" value="InterPro"/>
</dbReference>
<sequence>MAGQKVRTAGCPDLAVRDEDVLDTWFSAGLWPFVTLGWPNDSPDLSRLFPTSLLETGWDIIPFWVARMIFLSIKLTGKVPFSEVFCHSLIRDSDGRKMSKSLGNVVDPLDVIRGIELEALHDKLLTGNLAPTEVKRAAAYQKTAFPQGIPECGADALHFSLICYTTGGGDINFDVNVIHGYRRFCNKIWNAS</sequence>
<dbReference type="Pfam" id="PF00133">
    <property type="entry name" value="tRNA-synt_1"/>
    <property type="match status" value="1"/>
</dbReference>
<dbReference type="GO" id="GO:0004832">
    <property type="term" value="F:valine-tRNA ligase activity"/>
    <property type="evidence" value="ECO:0007669"/>
    <property type="project" value="UniProtKB-EC"/>
</dbReference>
<dbReference type="Proteomes" id="UP000554235">
    <property type="component" value="Unassembled WGS sequence"/>
</dbReference>
<comment type="caution">
    <text evidence="10">The sequence shown here is derived from an EMBL/GenBank/DDBJ whole genome shotgun (WGS) entry which is preliminary data.</text>
</comment>
<dbReference type="InterPro" id="IPR002300">
    <property type="entry name" value="aa-tRNA-synth_Ia"/>
</dbReference>
<evidence type="ECO:0000256" key="7">
    <source>
        <dbReference type="ARBA" id="ARBA00023146"/>
    </source>
</evidence>
<keyword evidence="7 10" id="KW-0030">Aminoacyl-tRNA synthetase</keyword>
<dbReference type="Gene3D" id="1.10.730.10">
    <property type="entry name" value="Isoleucyl-tRNA Synthetase, Domain 1"/>
    <property type="match status" value="1"/>
</dbReference>
<evidence type="ECO:0000256" key="1">
    <source>
        <dbReference type="ARBA" id="ARBA00005594"/>
    </source>
</evidence>
<evidence type="ECO:0000256" key="4">
    <source>
        <dbReference type="ARBA" id="ARBA00022741"/>
    </source>
</evidence>
<dbReference type="SUPFAM" id="SSF52374">
    <property type="entry name" value="Nucleotidylyl transferase"/>
    <property type="match status" value="1"/>
</dbReference>
<feature type="domain" description="Aminoacyl-tRNA synthetase class Ia" evidence="9">
    <location>
        <begin position="16"/>
        <end position="174"/>
    </location>
</feature>
<dbReference type="FunFam" id="3.40.50.620:FF:000457">
    <property type="entry name" value="Predicted protein"/>
    <property type="match status" value="1"/>
</dbReference>
<feature type="non-terminal residue" evidence="10">
    <location>
        <position position="1"/>
    </location>
</feature>
<keyword evidence="6" id="KW-0648">Protein biosynthesis</keyword>
<protein>
    <recommendedName>
        <fullName evidence="2">valine--tRNA ligase</fullName>
        <ecNumber evidence="2">6.1.1.9</ecNumber>
    </recommendedName>
    <alternativeName>
        <fullName evidence="8">Valyl-tRNA synthetase</fullName>
    </alternativeName>
</protein>
<evidence type="ECO:0000259" key="9">
    <source>
        <dbReference type="Pfam" id="PF00133"/>
    </source>
</evidence>
<keyword evidence="4" id="KW-0547">Nucleotide-binding</keyword>
<dbReference type="OrthoDB" id="5421524at2759"/>
<dbReference type="AlphaFoldDB" id="A0A8H4JUV6"/>
<dbReference type="PRINTS" id="PR00986">
    <property type="entry name" value="TRNASYNTHVAL"/>
</dbReference>
<gene>
    <name evidence="10" type="ORF">FALBO_17410</name>
</gene>
<dbReference type="GO" id="GO:0005829">
    <property type="term" value="C:cytosol"/>
    <property type="evidence" value="ECO:0007669"/>
    <property type="project" value="TreeGrafter"/>
</dbReference>
<evidence type="ECO:0000256" key="2">
    <source>
        <dbReference type="ARBA" id="ARBA00013169"/>
    </source>
</evidence>
<dbReference type="InterPro" id="IPR002303">
    <property type="entry name" value="Valyl-tRNA_ligase"/>
</dbReference>
<keyword evidence="11" id="KW-1185">Reference proteome</keyword>
<keyword evidence="3" id="KW-0436">Ligase</keyword>
<dbReference type="EMBL" id="JAADYS010004032">
    <property type="protein sequence ID" value="KAF4437473.1"/>
    <property type="molecule type" value="Genomic_DNA"/>
</dbReference>
<evidence type="ECO:0000256" key="5">
    <source>
        <dbReference type="ARBA" id="ARBA00022840"/>
    </source>
</evidence>
<dbReference type="PANTHER" id="PTHR11946">
    <property type="entry name" value="VALYL-TRNA SYNTHETASES"/>
    <property type="match status" value="1"/>
</dbReference>
<keyword evidence="5" id="KW-0067">ATP-binding</keyword>
<evidence type="ECO:0000256" key="6">
    <source>
        <dbReference type="ARBA" id="ARBA00022917"/>
    </source>
</evidence>
<proteinExistence type="inferred from homology"/>
<dbReference type="Gene3D" id="3.40.50.620">
    <property type="entry name" value="HUPs"/>
    <property type="match status" value="1"/>
</dbReference>
<dbReference type="GO" id="GO:0005524">
    <property type="term" value="F:ATP binding"/>
    <property type="evidence" value="ECO:0007669"/>
    <property type="project" value="UniProtKB-KW"/>
</dbReference>
<evidence type="ECO:0000313" key="11">
    <source>
        <dbReference type="Proteomes" id="UP000554235"/>
    </source>
</evidence>
<evidence type="ECO:0000256" key="8">
    <source>
        <dbReference type="ARBA" id="ARBA00029936"/>
    </source>
</evidence>
<reference evidence="10 11" key="1">
    <citation type="submission" date="2020-01" db="EMBL/GenBank/DDBJ databases">
        <title>Identification and distribution of gene clusters putatively required for synthesis of sphingolipid metabolism inhibitors in phylogenetically diverse species of the filamentous fungus Fusarium.</title>
        <authorList>
            <person name="Kim H.-S."/>
            <person name="Busman M."/>
            <person name="Brown D.W."/>
            <person name="Divon H."/>
            <person name="Uhlig S."/>
            <person name="Proctor R.H."/>
        </authorList>
    </citation>
    <scope>NUCLEOTIDE SEQUENCE [LARGE SCALE GENOMIC DNA]</scope>
    <source>
        <strain evidence="10 11">NRRL 20459</strain>
    </source>
</reference>
<organism evidence="10 11">
    <name type="scientific">Fusarium albosuccineum</name>
    <dbReference type="NCBI Taxonomy" id="1237068"/>
    <lineage>
        <taxon>Eukaryota</taxon>
        <taxon>Fungi</taxon>
        <taxon>Dikarya</taxon>
        <taxon>Ascomycota</taxon>
        <taxon>Pezizomycotina</taxon>
        <taxon>Sordariomycetes</taxon>
        <taxon>Hypocreomycetidae</taxon>
        <taxon>Hypocreales</taxon>
        <taxon>Nectriaceae</taxon>
        <taxon>Fusarium</taxon>
        <taxon>Fusarium decemcellulare species complex</taxon>
    </lineage>
</organism>
<dbReference type="PANTHER" id="PTHR11946:SF109">
    <property type="entry name" value="VALINE--TRNA LIGASE"/>
    <property type="match status" value="1"/>
</dbReference>
<accession>A0A8H4JUV6</accession>
<evidence type="ECO:0000313" key="10">
    <source>
        <dbReference type="EMBL" id="KAF4437473.1"/>
    </source>
</evidence>
<dbReference type="EC" id="6.1.1.9" evidence="2"/>